<evidence type="ECO:0000313" key="7">
    <source>
        <dbReference type="Proteomes" id="UP000029917"/>
    </source>
</evidence>
<dbReference type="GO" id="GO:0004671">
    <property type="term" value="F:protein C-terminal S-isoprenylcysteine carboxyl O-methyltransferase activity"/>
    <property type="evidence" value="ECO:0007669"/>
    <property type="project" value="InterPro"/>
</dbReference>
<proteinExistence type="predicted"/>
<evidence type="ECO:0000313" key="6">
    <source>
        <dbReference type="EMBL" id="KGJ02543.1"/>
    </source>
</evidence>
<keyword evidence="7" id="KW-1185">Reference proteome</keyword>
<dbReference type="Gene3D" id="1.20.120.1630">
    <property type="match status" value="1"/>
</dbReference>
<dbReference type="RefSeq" id="WP_036721406.1">
    <property type="nucleotide sequence ID" value="NZ_JRKS01000066.1"/>
</dbReference>
<evidence type="ECO:0000256" key="2">
    <source>
        <dbReference type="ARBA" id="ARBA00022692"/>
    </source>
</evidence>
<comment type="caution">
    <text evidence="6">The sequence shown here is derived from an EMBL/GenBank/DDBJ whole genome shotgun (WGS) entry which is preliminary data.</text>
</comment>
<gene>
    <name evidence="6" type="ORF">IC63_14530</name>
</gene>
<dbReference type="Pfam" id="PF04140">
    <property type="entry name" value="ICMT"/>
    <property type="match status" value="1"/>
</dbReference>
<dbReference type="Proteomes" id="UP000029917">
    <property type="component" value="Unassembled WGS sequence"/>
</dbReference>
<dbReference type="GO" id="GO:0016020">
    <property type="term" value="C:membrane"/>
    <property type="evidence" value="ECO:0007669"/>
    <property type="project" value="UniProtKB-SubCell"/>
</dbReference>
<evidence type="ECO:0000256" key="3">
    <source>
        <dbReference type="ARBA" id="ARBA00022989"/>
    </source>
</evidence>
<comment type="subcellular location">
    <subcellularLocation>
        <location evidence="1">Membrane</location>
        <topology evidence="1">Multi-pass membrane protein</topology>
    </subcellularLocation>
</comment>
<dbReference type="EMBL" id="JRKS01000066">
    <property type="protein sequence ID" value="KGJ02543.1"/>
    <property type="molecule type" value="Genomic_DNA"/>
</dbReference>
<accession>A0A099EX61</accession>
<reference evidence="6 7" key="1">
    <citation type="submission" date="2014-09" db="EMBL/GenBank/DDBJ databases">
        <authorList>
            <person name="McGinnis J.M."/>
            <person name="Wolfgang W.J."/>
        </authorList>
    </citation>
    <scope>NUCLEOTIDE SEQUENCE [LARGE SCALE GENOMIC DNA]</scope>
    <source>
        <strain evidence="6 7">HAMBI 3106</strain>
    </source>
</reference>
<dbReference type="InterPro" id="IPR007269">
    <property type="entry name" value="ICMT_MeTrfase"/>
</dbReference>
<evidence type="ECO:0000256" key="4">
    <source>
        <dbReference type="ARBA" id="ARBA00023136"/>
    </source>
</evidence>
<reference evidence="6 7" key="2">
    <citation type="submission" date="2014-10" db="EMBL/GenBank/DDBJ databases">
        <title>Paracoccus sanguinis sp. nov., isolated from clinical specimens of New York State patients.</title>
        <authorList>
            <person name="Mingle L.A."/>
            <person name="Cole J.A."/>
            <person name="Lapierre P."/>
            <person name="Musser K.A."/>
        </authorList>
    </citation>
    <scope>NUCLEOTIDE SEQUENCE [LARGE SCALE GENOMIC DNA]</scope>
    <source>
        <strain evidence="6 7">HAMBI 3106</strain>
    </source>
</reference>
<keyword evidence="3 5" id="KW-1133">Transmembrane helix</keyword>
<feature type="transmembrane region" description="Helical" evidence="5">
    <location>
        <begin position="40"/>
        <end position="60"/>
    </location>
</feature>
<feature type="transmembrane region" description="Helical" evidence="5">
    <location>
        <begin position="128"/>
        <end position="150"/>
    </location>
</feature>
<keyword evidence="2 5" id="KW-0812">Transmembrane</keyword>
<name>A0A099EX61_9RHOB</name>
<dbReference type="AlphaFoldDB" id="A0A099EX61"/>
<evidence type="ECO:0000256" key="5">
    <source>
        <dbReference type="SAM" id="Phobius"/>
    </source>
</evidence>
<dbReference type="OrthoDB" id="7203053at2"/>
<evidence type="ECO:0000256" key="1">
    <source>
        <dbReference type="ARBA" id="ARBA00004141"/>
    </source>
</evidence>
<sequence length="160" mass="17754">MAAALFIAFLALQRLGELVLARHNTSRLLARGAIEHGPVHYPLIVALHTAWLACIAVFGWGQPVNPLWLAIFALLQLLWVWILATLGPRWTTRIIVLDGPLVRRGPVRLLRHPNHTLVVAEITVAPRVLGLVWVAVVFSILNALVLTIRLRAENAVPYGR</sequence>
<protein>
    <submittedName>
        <fullName evidence="6">Membrane protein</fullName>
    </submittedName>
</protein>
<keyword evidence="4 5" id="KW-0472">Membrane</keyword>
<feature type="transmembrane region" description="Helical" evidence="5">
    <location>
        <begin position="67"/>
        <end position="84"/>
    </location>
</feature>
<organism evidence="6 7">
    <name type="scientific">Paracoccus sphaerophysae</name>
    <dbReference type="NCBI Taxonomy" id="690417"/>
    <lineage>
        <taxon>Bacteria</taxon>
        <taxon>Pseudomonadati</taxon>
        <taxon>Pseudomonadota</taxon>
        <taxon>Alphaproteobacteria</taxon>
        <taxon>Rhodobacterales</taxon>
        <taxon>Paracoccaceae</taxon>
        <taxon>Paracoccus</taxon>
    </lineage>
</organism>